<evidence type="ECO:0008006" key="3">
    <source>
        <dbReference type="Google" id="ProtNLM"/>
    </source>
</evidence>
<accession>A0A345KV00</accession>
<name>A0A345KV00_9CAUD</name>
<evidence type="ECO:0000313" key="1">
    <source>
        <dbReference type="EMBL" id="AXH46852.1"/>
    </source>
</evidence>
<dbReference type="GeneID" id="60321576"/>
<dbReference type="EMBL" id="MH509442">
    <property type="protein sequence ID" value="AXH46852.1"/>
    <property type="molecule type" value="Genomic_DNA"/>
</dbReference>
<dbReference type="Proteomes" id="UP000259472">
    <property type="component" value="Segment"/>
</dbReference>
<sequence>MGRLDIPFSEHDKIRKAAGVQAKLRSMAGTIASRAGLVAGAPGGYGTDMTVGTDRARAHVWPETSKANRAEVKSAPLLQISAEGK</sequence>
<proteinExistence type="predicted"/>
<reference evidence="2" key="1">
    <citation type="submission" date="2018-06" db="EMBL/GenBank/DDBJ databases">
        <authorList>
            <person name="Zhirakovskaya E."/>
        </authorList>
    </citation>
    <scope>NUCLEOTIDE SEQUENCE [LARGE SCALE GENOMIC DNA]</scope>
</reference>
<protein>
    <recommendedName>
        <fullName evidence="3">Head-to-tail connector protein</fullName>
    </recommendedName>
</protein>
<gene>
    <name evidence="1" type="primary">14</name>
    <name evidence="1" type="ORF">SEA_AMINAY_14</name>
</gene>
<organism evidence="1 2">
    <name type="scientific">Mycobacterium phage Aminay</name>
    <dbReference type="NCBI Taxonomy" id="2250291"/>
    <lineage>
        <taxon>Viruses</taxon>
        <taxon>Duplodnaviria</taxon>
        <taxon>Heunggongvirae</taxon>
        <taxon>Uroviricota</taxon>
        <taxon>Caudoviricetes</taxon>
        <taxon>Weiservirinae</taxon>
        <taxon>Aminayvirus</taxon>
        <taxon>Aminayvirus aminay</taxon>
    </lineage>
</organism>
<dbReference type="KEGG" id="vg:60321576"/>
<evidence type="ECO:0000313" key="2">
    <source>
        <dbReference type="Proteomes" id="UP000259472"/>
    </source>
</evidence>
<dbReference type="RefSeq" id="YP_009950164.1">
    <property type="nucleotide sequence ID" value="NC_051588.1"/>
</dbReference>
<keyword evidence="2" id="KW-1185">Reference proteome</keyword>